<keyword evidence="3" id="KW-1185">Reference proteome</keyword>
<evidence type="ECO:0008006" key="4">
    <source>
        <dbReference type="Google" id="ProtNLM"/>
    </source>
</evidence>
<feature type="region of interest" description="Disordered" evidence="1">
    <location>
        <begin position="40"/>
        <end position="59"/>
    </location>
</feature>
<protein>
    <recommendedName>
        <fullName evidence="4">BAH domain-containing protein</fullName>
    </recommendedName>
</protein>
<reference evidence="2 3" key="1">
    <citation type="journal article" date="2019" name="Environ. Microbiol.">
        <title>At the nexus of three kingdoms: the genome of the mycorrhizal fungus Gigaspora margarita provides insights into plant, endobacterial and fungal interactions.</title>
        <authorList>
            <person name="Venice F."/>
            <person name="Ghignone S."/>
            <person name="Salvioli di Fossalunga A."/>
            <person name="Amselem J."/>
            <person name="Novero M."/>
            <person name="Xianan X."/>
            <person name="Sedzielewska Toro K."/>
            <person name="Morin E."/>
            <person name="Lipzen A."/>
            <person name="Grigoriev I.V."/>
            <person name="Henrissat B."/>
            <person name="Martin F.M."/>
            <person name="Bonfante P."/>
        </authorList>
    </citation>
    <scope>NUCLEOTIDE SEQUENCE [LARGE SCALE GENOMIC DNA]</scope>
    <source>
        <strain evidence="2 3">BEG34</strain>
    </source>
</reference>
<evidence type="ECO:0000313" key="3">
    <source>
        <dbReference type="Proteomes" id="UP000439903"/>
    </source>
</evidence>
<evidence type="ECO:0000256" key="1">
    <source>
        <dbReference type="SAM" id="MobiDB-lite"/>
    </source>
</evidence>
<dbReference type="EMBL" id="WTPW01000407">
    <property type="protein sequence ID" value="KAF0514529.1"/>
    <property type="molecule type" value="Genomic_DNA"/>
</dbReference>
<gene>
    <name evidence="2" type="ORF">F8M41_017575</name>
</gene>
<sequence length="956" mass="112185">MIYRHKYNALNNAYDEMELDNNEAINECIDDDVLSKRSDDMTSEEFNNEISSEESISDTSIEELDYENLSETSDNSEIIGDESNDCMTNEKEPDKIVDESLSREQMPSINGEFAPYFNNITETLMFCWVENHNISTHAYDELVDIIRHPQFKSTDVTTNIRQFRKYRQRLPLLPIKSRYIHISNKKTPSTSQKTKEIYYLSITDIIWYTLNNPLLLSQMYFGPGQQVEKNQELWHAIYNCGDFVFYRESSTRVGRILAIVKVDDILKIKIQRILVFDELPNNLQNNNRKERSCGHEVWLLDRNEENAIIIVELNKIIKHIKVTILYNENDINEFSSIVIPLKDPLTSIPVYKLYIDLYYDDFGTFCNTYHSLGGVYIQIGNLSFDKRKQFRNHFVLGFVPFGSKFDEFIEPFVAEMKQLEKEKIMDIKGIESLVIASFGDVTAYLPQGNDLVGVKRHGATRGCRTCNATKDSWTSNNINLALISRYHHLTNIQFDEILAASTITRRKEIAAEYGLHIKLPILDKLKRERHLQSPHDIYHATASKVLRFLKITIDALSSEGKSAFIIFWKLFDYPKDWQKLPNPISHIDSFMMSDCLQLAMIVPFIFNRFLKPQHFKKTELTLFQQQVGLSRNDLAVKHWLKYWILVAKTMSIAFKHSFLKDDYINLHECLDNERKVLSQAFKDFENLPNLHVNFHLVQYAKNYATLLNTDLDLLKHYTTLFAICYLFDRGVDSRFSSSNNALMNFSHHSKRLVNNWFITEKLFDTSENLYEVQSTVNYISKINLRKRISRQKAKVFLPNNHDFFAELALAYQDMDYELTMFEDSCQFYEYICFLVEDNDTTIQYRLHVGEVVTIITENNSQNFAILKSIFSHRKNNQRFAFIIVDQFEITNQTKLECSIYKLRIENKGRQIFPIIKIDTSSTEHFIHNCRNDECIEGNHNFRNNLYIKNLYFFEAV</sequence>
<proteinExistence type="predicted"/>
<feature type="compositionally biased region" description="Acidic residues" evidence="1">
    <location>
        <begin position="41"/>
        <end position="59"/>
    </location>
</feature>
<dbReference type="AlphaFoldDB" id="A0A8H4EM32"/>
<dbReference type="Proteomes" id="UP000439903">
    <property type="component" value="Unassembled WGS sequence"/>
</dbReference>
<feature type="region of interest" description="Disordered" evidence="1">
    <location>
        <begin position="70"/>
        <end position="90"/>
    </location>
</feature>
<name>A0A8H4EM32_GIGMA</name>
<dbReference type="OrthoDB" id="2424712at2759"/>
<comment type="caution">
    <text evidence="2">The sequence shown here is derived from an EMBL/GenBank/DDBJ whole genome shotgun (WGS) entry which is preliminary data.</text>
</comment>
<evidence type="ECO:0000313" key="2">
    <source>
        <dbReference type="EMBL" id="KAF0514529.1"/>
    </source>
</evidence>
<accession>A0A8H4EM32</accession>
<organism evidence="2 3">
    <name type="scientific">Gigaspora margarita</name>
    <dbReference type="NCBI Taxonomy" id="4874"/>
    <lineage>
        <taxon>Eukaryota</taxon>
        <taxon>Fungi</taxon>
        <taxon>Fungi incertae sedis</taxon>
        <taxon>Mucoromycota</taxon>
        <taxon>Glomeromycotina</taxon>
        <taxon>Glomeromycetes</taxon>
        <taxon>Diversisporales</taxon>
        <taxon>Gigasporaceae</taxon>
        <taxon>Gigaspora</taxon>
    </lineage>
</organism>